<dbReference type="InterPro" id="IPR036097">
    <property type="entry name" value="HisK_dim/P_sf"/>
</dbReference>
<dbReference type="PROSITE" id="PS50110">
    <property type="entry name" value="RESPONSE_REGULATORY"/>
    <property type="match status" value="1"/>
</dbReference>
<dbReference type="PANTHER" id="PTHR43047">
    <property type="entry name" value="TWO-COMPONENT HISTIDINE PROTEIN KINASE"/>
    <property type="match status" value="1"/>
</dbReference>
<evidence type="ECO:0000313" key="11">
    <source>
        <dbReference type="Proteomes" id="UP000194546"/>
    </source>
</evidence>
<dbReference type="GO" id="GO:0005886">
    <property type="term" value="C:plasma membrane"/>
    <property type="evidence" value="ECO:0007669"/>
    <property type="project" value="TreeGrafter"/>
</dbReference>
<keyword evidence="5" id="KW-0597">Phosphoprotein</keyword>
<dbReference type="EC" id="2.7.13.3" evidence="2"/>
<proteinExistence type="predicted"/>
<dbReference type="Pfam" id="PF00072">
    <property type="entry name" value="Response_reg"/>
    <property type="match status" value="1"/>
</dbReference>
<evidence type="ECO:0000256" key="5">
    <source>
        <dbReference type="PROSITE-ProRule" id="PRU00169"/>
    </source>
</evidence>
<feature type="domain" description="Response regulatory" evidence="9">
    <location>
        <begin position="320"/>
        <end position="439"/>
    </location>
</feature>
<feature type="transmembrane region" description="Helical" evidence="7">
    <location>
        <begin position="7"/>
        <end position="27"/>
    </location>
</feature>
<evidence type="ECO:0000256" key="3">
    <source>
        <dbReference type="ARBA" id="ARBA00022679"/>
    </source>
</evidence>
<sequence>MQQQQFALAWVSASIYSLIYYLVGFGISAQLELAARRDFVARRSQLAAKGRADAANQAISRQNAAMKELANDKERFFSSAYHDIQQPLAAINLFVWSARNKLKQGRDASHDLEVVANTARDILDMFKGIQEYSQLGTYDPQIAPVDLTQVIDELADQYGGVAASKAIVFRIADRRGRCERPWVLSDRPMLKRVLSNLVSNAIRNTHEGGVVLGWVNLRDRIRVDVRDTGVGIAAQHRNAIFSEYFQLCNPGRDPSKGLGLGLSIVRRVLAILPDHVLQLRSIEGRGSRFSVYVPASIRATVPRSAQSHAPEDLSTLEGKYAILCDDDPAVLEGLRRLFSGAGLLVDAVGSIAEVATLLQGSSRSPDVVITDLRLGDSATGADVARQVRQHFSWASVIPVAFVTGELLSPNILRDFQRPFILLQKSASPQSILLEVGRLVATQGTSDDDSNMAGEPGKPVPLADGRSVPAQLPL</sequence>
<dbReference type="InterPro" id="IPR036890">
    <property type="entry name" value="HATPase_C_sf"/>
</dbReference>
<dbReference type="InterPro" id="IPR004358">
    <property type="entry name" value="Sig_transdc_His_kin-like_C"/>
</dbReference>
<dbReference type="Gene3D" id="3.30.565.10">
    <property type="entry name" value="Histidine kinase-like ATPase, C-terminal domain"/>
    <property type="match status" value="1"/>
</dbReference>
<dbReference type="PANTHER" id="PTHR43047:SF9">
    <property type="entry name" value="HISTIDINE KINASE"/>
    <property type="match status" value="1"/>
</dbReference>
<keyword evidence="3" id="KW-0808">Transferase</keyword>
<comment type="catalytic activity">
    <reaction evidence="1">
        <text>ATP + protein L-histidine = ADP + protein N-phospho-L-histidine.</text>
        <dbReference type="EC" id="2.7.13.3"/>
    </reaction>
</comment>
<accession>A0A242M767</accession>
<dbReference type="Pfam" id="PF02518">
    <property type="entry name" value="HATPase_c"/>
    <property type="match status" value="1"/>
</dbReference>
<dbReference type="EMBL" id="NBTY01000198">
    <property type="protein sequence ID" value="OTP67107.1"/>
    <property type="molecule type" value="Genomic_DNA"/>
</dbReference>
<dbReference type="SMART" id="SM00387">
    <property type="entry name" value="HATPase_c"/>
    <property type="match status" value="1"/>
</dbReference>
<dbReference type="SUPFAM" id="SSF55874">
    <property type="entry name" value="ATPase domain of HSP90 chaperone/DNA topoisomerase II/histidine kinase"/>
    <property type="match status" value="1"/>
</dbReference>
<dbReference type="GO" id="GO:0009927">
    <property type="term" value="F:histidine phosphotransfer kinase activity"/>
    <property type="evidence" value="ECO:0007669"/>
    <property type="project" value="TreeGrafter"/>
</dbReference>
<dbReference type="SUPFAM" id="SSF52172">
    <property type="entry name" value="CheY-like"/>
    <property type="match status" value="1"/>
</dbReference>
<evidence type="ECO:0000256" key="7">
    <source>
        <dbReference type="SAM" id="Phobius"/>
    </source>
</evidence>
<comment type="caution">
    <text evidence="10">The sequence shown here is derived from an EMBL/GenBank/DDBJ whole genome shotgun (WGS) entry which is preliminary data.</text>
</comment>
<dbReference type="Gene3D" id="1.10.287.130">
    <property type="match status" value="1"/>
</dbReference>
<keyword evidence="7" id="KW-1133">Transmembrane helix</keyword>
<gene>
    <name evidence="10" type="ORF">PAMC26510_32180</name>
</gene>
<evidence type="ECO:0000259" key="9">
    <source>
        <dbReference type="PROSITE" id="PS50110"/>
    </source>
</evidence>
<dbReference type="PRINTS" id="PR00344">
    <property type="entry name" value="BCTRLSENSOR"/>
</dbReference>
<dbReference type="InterPro" id="IPR005467">
    <property type="entry name" value="His_kinase_dom"/>
</dbReference>
<name>A0A242M767_CABSO</name>
<dbReference type="PROSITE" id="PS50109">
    <property type="entry name" value="HIS_KIN"/>
    <property type="match status" value="1"/>
</dbReference>
<evidence type="ECO:0000256" key="1">
    <source>
        <dbReference type="ARBA" id="ARBA00000085"/>
    </source>
</evidence>
<dbReference type="CDD" id="cd00156">
    <property type="entry name" value="REC"/>
    <property type="match status" value="1"/>
</dbReference>
<feature type="region of interest" description="Disordered" evidence="6">
    <location>
        <begin position="443"/>
        <end position="473"/>
    </location>
</feature>
<keyword evidence="4 10" id="KW-0418">Kinase</keyword>
<dbReference type="GO" id="GO:0000155">
    <property type="term" value="F:phosphorelay sensor kinase activity"/>
    <property type="evidence" value="ECO:0007669"/>
    <property type="project" value="InterPro"/>
</dbReference>
<feature type="modified residue" description="4-aspartylphosphate" evidence="5">
    <location>
        <position position="371"/>
    </location>
</feature>
<dbReference type="Gene3D" id="3.40.50.2300">
    <property type="match status" value="1"/>
</dbReference>
<protein>
    <recommendedName>
        <fullName evidence="2">histidine kinase</fullName>
        <ecNumber evidence="2">2.7.13.3</ecNumber>
    </recommendedName>
</protein>
<dbReference type="RefSeq" id="WP_179196520.1">
    <property type="nucleotide sequence ID" value="NZ_NBTY01000198.1"/>
</dbReference>
<keyword evidence="7" id="KW-0472">Membrane</keyword>
<dbReference type="AlphaFoldDB" id="A0A242M767"/>
<evidence type="ECO:0000256" key="6">
    <source>
        <dbReference type="SAM" id="MobiDB-lite"/>
    </source>
</evidence>
<dbReference type="Proteomes" id="UP000194546">
    <property type="component" value="Unassembled WGS sequence"/>
</dbReference>
<organism evidence="10 11">
    <name type="scientific">Caballeronia sordidicola</name>
    <name type="common">Burkholderia sordidicola</name>
    <dbReference type="NCBI Taxonomy" id="196367"/>
    <lineage>
        <taxon>Bacteria</taxon>
        <taxon>Pseudomonadati</taxon>
        <taxon>Pseudomonadota</taxon>
        <taxon>Betaproteobacteria</taxon>
        <taxon>Burkholderiales</taxon>
        <taxon>Burkholderiaceae</taxon>
        <taxon>Caballeronia</taxon>
    </lineage>
</organism>
<reference evidence="10 11" key="1">
    <citation type="submission" date="2017-03" db="EMBL/GenBank/DDBJ databases">
        <title>Genome analysis of strain PAMC 26510.</title>
        <authorList>
            <person name="Oh H.-M."/>
            <person name="Yang J.-A."/>
        </authorList>
    </citation>
    <scope>NUCLEOTIDE SEQUENCE [LARGE SCALE GENOMIC DNA]</scope>
    <source>
        <strain evidence="10 11">PAMC 26510</strain>
    </source>
</reference>
<evidence type="ECO:0000256" key="4">
    <source>
        <dbReference type="ARBA" id="ARBA00022777"/>
    </source>
</evidence>
<dbReference type="SUPFAM" id="SSF47384">
    <property type="entry name" value="Homodimeric domain of signal transducing histidine kinase"/>
    <property type="match status" value="1"/>
</dbReference>
<evidence type="ECO:0000259" key="8">
    <source>
        <dbReference type="PROSITE" id="PS50109"/>
    </source>
</evidence>
<dbReference type="InterPro" id="IPR011006">
    <property type="entry name" value="CheY-like_superfamily"/>
</dbReference>
<dbReference type="InterPro" id="IPR001789">
    <property type="entry name" value="Sig_transdc_resp-reg_receiver"/>
</dbReference>
<keyword evidence="7" id="KW-0812">Transmembrane</keyword>
<evidence type="ECO:0000313" key="10">
    <source>
        <dbReference type="EMBL" id="OTP67107.1"/>
    </source>
</evidence>
<feature type="domain" description="Histidine kinase" evidence="8">
    <location>
        <begin position="79"/>
        <end position="297"/>
    </location>
</feature>
<dbReference type="InterPro" id="IPR003594">
    <property type="entry name" value="HATPase_dom"/>
</dbReference>
<evidence type="ECO:0000256" key="2">
    <source>
        <dbReference type="ARBA" id="ARBA00012438"/>
    </source>
</evidence>
<dbReference type="SMART" id="SM00448">
    <property type="entry name" value="REC"/>
    <property type="match status" value="1"/>
</dbReference>